<evidence type="ECO:0000313" key="2">
    <source>
        <dbReference type="EMBL" id="EBP0013957.1"/>
    </source>
</evidence>
<evidence type="ECO:0000259" key="1">
    <source>
        <dbReference type="Pfam" id="PF18624"/>
    </source>
</evidence>
<reference evidence="2" key="1">
    <citation type="submission" date="2018-07" db="EMBL/GenBank/DDBJ databases">
        <authorList>
            <consortium name="GenomeTrakr network: Whole genome sequencing for foodborne pathogen traceback"/>
        </authorList>
    </citation>
    <scope>NUCLEOTIDE SEQUENCE</scope>
    <source>
        <strain evidence="2">CFSAN018538</strain>
    </source>
</reference>
<dbReference type="EMBL" id="AAGKHU010000187">
    <property type="protein sequence ID" value="EBP0013957.1"/>
    <property type="molecule type" value="Genomic_DNA"/>
</dbReference>
<dbReference type="AlphaFoldDB" id="A0A5U2F8Q8"/>
<dbReference type="InterPro" id="IPR041256">
    <property type="entry name" value="CdiI_4"/>
</dbReference>
<dbReference type="NCBIfam" id="NF033826">
    <property type="entry name" value="immun_CdiI"/>
    <property type="match status" value="1"/>
</dbReference>
<protein>
    <submittedName>
        <fullName evidence="2">Ribonuclease toxin immunity protein CdiI</fullName>
    </submittedName>
</protein>
<organism evidence="2">
    <name type="scientific">Salmonella enterica</name>
    <name type="common">Salmonella choleraesuis</name>
    <dbReference type="NCBI Taxonomy" id="28901"/>
    <lineage>
        <taxon>Bacteria</taxon>
        <taxon>Pseudomonadati</taxon>
        <taxon>Pseudomonadota</taxon>
        <taxon>Gammaproteobacteria</taxon>
        <taxon>Enterobacterales</taxon>
        <taxon>Enterobacteriaceae</taxon>
        <taxon>Salmonella</taxon>
    </lineage>
</organism>
<gene>
    <name evidence="2" type="primary">cdiI</name>
    <name evidence="2" type="ORF">HX37_25215</name>
</gene>
<accession>A0A5U2F8Q8</accession>
<dbReference type="CDD" id="cd20688">
    <property type="entry name" value="CdiI_Ecoli_Nm-like"/>
    <property type="match status" value="1"/>
</dbReference>
<proteinExistence type="predicted"/>
<dbReference type="Pfam" id="PF18624">
    <property type="entry name" value="CdiI_4"/>
    <property type="match status" value="1"/>
</dbReference>
<comment type="caution">
    <text evidence="2">The sequence shown here is derived from an EMBL/GenBank/DDBJ whole genome shotgun (WGS) entry which is preliminary data.</text>
</comment>
<sequence length="121" mass="14012">MRKELFSQQDIDNGLNLVVISYFDRMYEDGKFLDALELLSKKWTLNVDGAYCNFPDMESYDESEHFEGVEFAVGYPPSEADTAIVSEETCYHYVRLASEKYLRLHPEDTEKVNSLLARLPV</sequence>
<name>A0A5U2F8Q8_SALER</name>
<feature type="domain" description="CDI immunity protein" evidence="1">
    <location>
        <begin position="18"/>
        <end position="116"/>
    </location>
</feature>